<dbReference type="EMBL" id="AP018694">
    <property type="protein sequence ID" value="BBE19482.1"/>
    <property type="molecule type" value="Genomic_DNA"/>
</dbReference>
<dbReference type="PANTHER" id="PTHR30383">
    <property type="entry name" value="THIOESTERASE 1/PROTEASE 1/LYSOPHOSPHOLIPASE L1"/>
    <property type="match status" value="1"/>
</dbReference>
<keyword evidence="4" id="KW-0119">Carbohydrate metabolism</keyword>
<reference evidence="4" key="1">
    <citation type="journal article" date="2020" name="Int. J. Syst. Evol. Microbiol.">
        <title>Aquipluma nitroreducens gen. nov. sp. nov., a novel facultatively anaerobic bacterium isolated from a freshwater lake.</title>
        <authorList>
            <person name="Watanabe M."/>
            <person name="Kojima H."/>
            <person name="Fukui M."/>
        </authorList>
    </citation>
    <scope>NUCLEOTIDE SEQUENCE</scope>
    <source>
        <strain evidence="4">MeG22</strain>
    </source>
</reference>
<dbReference type="GO" id="GO:0004622">
    <property type="term" value="F:phosphatidylcholine lysophospholipase activity"/>
    <property type="evidence" value="ECO:0007669"/>
    <property type="project" value="TreeGrafter"/>
</dbReference>
<evidence type="ECO:0000259" key="2">
    <source>
        <dbReference type="Pfam" id="PF00326"/>
    </source>
</evidence>
<evidence type="ECO:0000256" key="1">
    <source>
        <dbReference type="SAM" id="SignalP"/>
    </source>
</evidence>
<dbReference type="PANTHER" id="PTHR30383:SF5">
    <property type="entry name" value="SGNH HYDROLASE-TYPE ESTERASE DOMAIN-CONTAINING PROTEIN"/>
    <property type="match status" value="1"/>
</dbReference>
<dbReference type="SUPFAM" id="SSF53474">
    <property type="entry name" value="alpha/beta-Hydrolases"/>
    <property type="match status" value="1"/>
</dbReference>
<dbReference type="RefSeq" id="WP_318347723.1">
    <property type="nucleotide sequence ID" value="NZ_AP018694.1"/>
</dbReference>
<dbReference type="Gene3D" id="3.40.50.1110">
    <property type="entry name" value="SGNH hydrolase"/>
    <property type="match status" value="2"/>
</dbReference>
<sequence>MKQTSLFLMFLFLISIGFAQPVDPSKYASPIKVACIGNSITYGSGISDRPRDSYPSQLARMLGEKWEVRNFGVGGRTLLKKGDNPYWKEEAYSQAKAFLPDVVVIKMGTNDSKPQNWKFSSEFYTDYLAMVTELKNLPSHPRIYLCKPVPAYGNRWGINDSIIVHEVIPVIEKIAKKEKLTVIDLYSALSTKSDLFPDQIHPNAEGAGLMAKTIYKALTGNEGILVQAQYPGKPIDWHGFTKYDFQIDRRNARIVIPDKAATGKPWVWRARFPDWHYQMDSILIRKGFHVVYIDTDELLGSPGCVEIWNNFYNYLITQYGLNKKVALEGVSRGGLYVFNFAKKYPERIACIYAEAPVCDFKSWPGGKGAGKGDAESWKLLIKAYNFKTEQEALNYKDNPIENLENLAAAKVPLLFQIGLHDSIVPPDENTYILANKYIRLGGPAMIYPNTLGKQSLQWHHFPIDDVKCSADFIRNSYPEINPKLDSRNYHTMRSKLHNAQMIFEREKKGRVAFLGGSITAMNGWRDSICVYLQKHFPDTKFDFIAAGIPSFGSTPGAFRFERDVLKNGKVDLLFEEAAVNDRVNGFGPETQILGMEGIVRHARESNPAMDIVIMHFVDPDKMAEYRKGITPPEIQNHEKVAAHYGISTINLAKEVTERIDNGEFTWENDFKNLHPSPFGQHIYYQSMKTFLETCWSGFVADDDKLTAYPLPAKLNEASYTKGILIPAVNAKLVKGWQAIHNWTPTDKTGTRDDFTNVSMLVAETPGETLKFDFEGNAVGIAVASGLDAGMVEFRIDKGDWKKQDLYTQWSSQLHLPWFYTMGYGLKEGSHRLEISVLPEKNIQSKGTACRIRYFYVNK</sequence>
<dbReference type="CDD" id="cd00229">
    <property type="entry name" value="SGNH_hydrolase"/>
    <property type="match status" value="1"/>
</dbReference>
<dbReference type="InterPro" id="IPR013830">
    <property type="entry name" value="SGNH_hydro"/>
</dbReference>
<dbReference type="SUPFAM" id="SSF52266">
    <property type="entry name" value="SGNH hydrolase"/>
    <property type="match status" value="2"/>
</dbReference>
<dbReference type="GO" id="GO:0045493">
    <property type="term" value="P:xylan catabolic process"/>
    <property type="evidence" value="ECO:0007669"/>
    <property type="project" value="UniProtKB-KW"/>
</dbReference>
<dbReference type="Gene3D" id="2.60.120.260">
    <property type="entry name" value="Galactose-binding domain-like"/>
    <property type="match status" value="1"/>
</dbReference>
<protein>
    <submittedName>
        <fullName evidence="4">Xylanase</fullName>
    </submittedName>
</protein>
<name>A0A5K7SD01_9BACT</name>
<dbReference type="KEGG" id="anf:AQPE_3667"/>
<dbReference type="InterPro" id="IPR029058">
    <property type="entry name" value="AB_hydrolase_fold"/>
</dbReference>
<feature type="chain" id="PRO_5024439670" evidence="1">
    <location>
        <begin position="20"/>
        <end position="858"/>
    </location>
</feature>
<dbReference type="InterPro" id="IPR051532">
    <property type="entry name" value="Ester_Hydrolysis_Enzymes"/>
</dbReference>
<dbReference type="GO" id="GO:0016798">
    <property type="term" value="F:hydrolase activity, acting on glycosyl bonds"/>
    <property type="evidence" value="ECO:0007669"/>
    <property type="project" value="UniProtKB-KW"/>
</dbReference>
<evidence type="ECO:0000259" key="3">
    <source>
        <dbReference type="Pfam" id="PF13472"/>
    </source>
</evidence>
<dbReference type="InterPro" id="IPR036514">
    <property type="entry name" value="SGNH_hydro_sf"/>
</dbReference>
<gene>
    <name evidence="4" type="ORF">AQPE_3667</name>
</gene>
<keyword evidence="4" id="KW-0326">Glycosidase</keyword>
<keyword evidence="1" id="KW-0732">Signal</keyword>
<feature type="domain" description="SGNH hydrolase-type esterase" evidence="3">
    <location>
        <begin position="35"/>
        <end position="207"/>
    </location>
</feature>
<dbReference type="Pfam" id="PF13472">
    <property type="entry name" value="Lipase_GDSL_2"/>
    <property type="match status" value="2"/>
</dbReference>
<feature type="domain" description="Peptidase S9 prolyl oligopeptidase catalytic" evidence="2">
    <location>
        <begin position="315"/>
        <end position="434"/>
    </location>
</feature>
<organism evidence="4 5">
    <name type="scientific">Aquipluma nitroreducens</name>
    <dbReference type="NCBI Taxonomy" id="2010828"/>
    <lineage>
        <taxon>Bacteria</taxon>
        <taxon>Pseudomonadati</taxon>
        <taxon>Bacteroidota</taxon>
        <taxon>Bacteroidia</taxon>
        <taxon>Marinilabiliales</taxon>
        <taxon>Prolixibacteraceae</taxon>
        <taxon>Aquipluma</taxon>
    </lineage>
</organism>
<dbReference type="InterPro" id="IPR001375">
    <property type="entry name" value="Peptidase_S9_cat"/>
</dbReference>
<keyword evidence="4" id="KW-0378">Hydrolase</keyword>
<feature type="signal peptide" evidence="1">
    <location>
        <begin position="1"/>
        <end position="19"/>
    </location>
</feature>
<evidence type="ECO:0000313" key="5">
    <source>
        <dbReference type="Proteomes" id="UP001193389"/>
    </source>
</evidence>
<keyword evidence="4" id="KW-0624">Polysaccharide degradation</keyword>
<dbReference type="Gene3D" id="3.40.50.1820">
    <property type="entry name" value="alpha/beta hydrolase"/>
    <property type="match status" value="1"/>
</dbReference>
<evidence type="ECO:0000313" key="4">
    <source>
        <dbReference type="EMBL" id="BBE19482.1"/>
    </source>
</evidence>
<dbReference type="GO" id="GO:0006508">
    <property type="term" value="P:proteolysis"/>
    <property type="evidence" value="ECO:0007669"/>
    <property type="project" value="InterPro"/>
</dbReference>
<keyword evidence="4" id="KW-0858">Xylan degradation</keyword>
<dbReference type="Pfam" id="PF00326">
    <property type="entry name" value="Peptidase_S9"/>
    <property type="match status" value="1"/>
</dbReference>
<keyword evidence="5" id="KW-1185">Reference proteome</keyword>
<dbReference type="Proteomes" id="UP001193389">
    <property type="component" value="Chromosome"/>
</dbReference>
<accession>A0A5K7SD01</accession>
<feature type="domain" description="SGNH hydrolase-type esterase" evidence="3">
    <location>
        <begin position="513"/>
        <end position="681"/>
    </location>
</feature>
<proteinExistence type="predicted"/>
<dbReference type="GO" id="GO:0008236">
    <property type="term" value="F:serine-type peptidase activity"/>
    <property type="evidence" value="ECO:0007669"/>
    <property type="project" value="InterPro"/>
</dbReference>
<dbReference type="AlphaFoldDB" id="A0A5K7SD01"/>